<dbReference type="GO" id="GO:0022857">
    <property type="term" value="F:transmembrane transporter activity"/>
    <property type="evidence" value="ECO:0007669"/>
    <property type="project" value="InterPro"/>
</dbReference>
<feature type="transmembrane region" description="Helical" evidence="5">
    <location>
        <begin position="366"/>
        <end position="388"/>
    </location>
</feature>
<feature type="transmembrane region" description="Helical" evidence="5">
    <location>
        <begin position="428"/>
        <end position="446"/>
    </location>
</feature>
<keyword evidence="2 5" id="KW-0812">Transmembrane</keyword>
<feature type="transmembrane region" description="Helical" evidence="5">
    <location>
        <begin position="238"/>
        <end position="260"/>
    </location>
</feature>
<feature type="transmembrane region" description="Helical" evidence="5">
    <location>
        <begin position="458"/>
        <end position="477"/>
    </location>
</feature>
<keyword evidence="4 5" id="KW-0472">Membrane</keyword>
<comment type="subcellular location">
    <subcellularLocation>
        <location evidence="1">Membrane</location>
        <topology evidence="1">Multi-pass membrane protein</topology>
    </subcellularLocation>
</comment>
<gene>
    <name evidence="6" type="ORF">SAMN05216551_111172</name>
</gene>
<proteinExistence type="predicted"/>
<keyword evidence="3 5" id="KW-1133">Transmembrane helix</keyword>
<accession>A0A1H2PUE2</accession>
<organism evidence="6 7">
    <name type="scientific">Chitinasiproducens palmae</name>
    <dbReference type="NCBI Taxonomy" id="1770053"/>
    <lineage>
        <taxon>Bacteria</taxon>
        <taxon>Pseudomonadati</taxon>
        <taxon>Pseudomonadota</taxon>
        <taxon>Betaproteobacteria</taxon>
        <taxon>Burkholderiales</taxon>
        <taxon>Burkholderiaceae</taxon>
        <taxon>Chitinasiproducens</taxon>
    </lineage>
</organism>
<feature type="transmembrane region" description="Helical" evidence="5">
    <location>
        <begin position="123"/>
        <end position="146"/>
    </location>
</feature>
<dbReference type="RefSeq" id="WP_091911326.1">
    <property type="nucleotide sequence ID" value="NZ_FNLO01000011.1"/>
</dbReference>
<feature type="transmembrane region" description="Helical" evidence="5">
    <location>
        <begin position="400"/>
        <end position="422"/>
    </location>
</feature>
<reference evidence="7" key="1">
    <citation type="submission" date="2016-09" db="EMBL/GenBank/DDBJ databases">
        <authorList>
            <person name="Varghese N."/>
            <person name="Submissions S."/>
        </authorList>
    </citation>
    <scope>NUCLEOTIDE SEQUENCE [LARGE SCALE GENOMIC DNA]</scope>
    <source>
        <strain evidence="7">JS23</strain>
    </source>
</reference>
<dbReference type="InterPro" id="IPR002293">
    <property type="entry name" value="AA/rel_permease1"/>
</dbReference>
<dbReference type="PIRSF" id="PIRSF006060">
    <property type="entry name" value="AA_transporter"/>
    <property type="match status" value="1"/>
</dbReference>
<evidence type="ECO:0000256" key="3">
    <source>
        <dbReference type="ARBA" id="ARBA00022989"/>
    </source>
</evidence>
<dbReference type="GO" id="GO:0016020">
    <property type="term" value="C:membrane"/>
    <property type="evidence" value="ECO:0007669"/>
    <property type="project" value="UniProtKB-SubCell"/>
</dbReference>
<protein>
    <submittedName>
        <fullName evidence="6">Amino acid transporter</fullName>
    </submittedName>
</protein>
<evidence type="ECO:0000256" key="2">
    <source>
        <dbReference type="ARBA" id="ARBA00022692"/>
    </source>
</evidence>
<dbReference type="OrthoDB" id="9804700at2"/>
<feature type="transmembrane region" description="Helical" evidence="5">
    <location>
        <begin position="158"/>
        <end position="178"/>
    </location>
</feature>
<dbReference type="AlphaFoldDB" id="A0A1H2PUE2"/>
<keyword evidence="7" id="KW-1185">Reference proteome</keyword>
<dbReference type="Pfam" id="PF13520">
    <property type="entry name" value="AA_permease_2"/>
    <property type="match status" value="1"/>
</dbReference>
<feature type="transmembrane region" description="Helical" evidence="5">
    <location>
        <begin position="12"/>
        <end position="32"/>
    </location>
</feature>
<evidence type="ECO:0000256" key="4">
    <source>
        <dbReference type="ARBA" id="ARBA00023136"/>
    </source>
</evidence>
<evidence type="ECO:0000256" key="1">
    <source>
        <dbReference type="ARBA" id="ARBA00004141"/>
    </source>
</evidence>
<feature type="transmembrane region" description="Helical" evidence="5">
    <location>
        <begin position="344"/>
        <end position="360"/>
    </location>
</feature>
<feature type="transmembrane region" description="Helical" evidence="5">
    <location>
        <begin position="82"/>
        <end position="103"/>
    </location>
</feature>
<name>A0A1H2PUE2_9BURK</name>
<dbReference type="Proteomes" id="UP000243719">
    <property type="component" value="Unassembled WGS sequence"/>
</dbReference>
<feature type="transmembrane region" description="Helical" evidence="5">
    <location>
        <begin position="489"/>
        <end position="507"/>
    </location>
</feature>
<evidence type="ECO:0000313" key="6">
    <source>
        <dbReference type="EMBL" id="SDV50411.1"/>
    </source>
</evidence>
<sequence>MQNGIKRSIGPLALMLTGLGSIIGSGWLFGAWKAAHIAGPAAILAWVLGAVVILAIALSYAELGAMFPESGGMVRYARYSHGSLVGFVSAWANWIAIVSVIPIEAEASIQYMSSWPWPWAHALFVNGSLSTMGLVLSALLVVLYFLLNYWGVKLFARANSLITVFKFLIPGATVLALITTSFHSENLGLESTAHFAPFGWSAVLTAVATSGIVFSFNGFQSPVNLAGEARNPARSVPIAIVGSILLALVIYVMLQIAYLGAVSPADAARGWNMLQFSSPFANLAVALNLNWLALLLYLDAFVSPSGTGITYMATTSRMIYAMERNKTLPGIFGNVHPLYGVPRPAMWLNLGVAFVFMFFFRGWDSLAAVISVATVISYLTGPVSVMALRRHAPTLSRPLTLPGMKLFAPFAFVCASLVLYWARWPLTGQIILLMVIALPIYFYYLARSGWQHWGADLRSAWWLICYLPAMAVVSWSGSTSFGGRGYLPFGWDMVVVAVLALGFYYWGVGTGRHTEYLDEHTRGEDSDDAGLAPVPHH</sequence>
<dbReference type="InterPro" id="IPR052962">
    <property type="entry name" value="AA_Transporter_AGT"/>
</dbReference>
<dbReference type="EMBL" id="FNLO01000011">
    <property type="protein sequence ID" value="SDV50411.1"/>
    <property type="molecule type" value="Genomic_DNA"/>
</dbReference>
<dbReference type="PANTHER" id="PTHR47547:SF1">
    <property type="entry name" value="ASPARTATE-PROTON SYMPORTER"/>
    <property type="match status" value="1"/>
</dbReference>
<feature type="transmembrane region" description="Helical" evidence="5">
    <location>
        <begin position="280"/>
        <end position="302"/>
    </location>
</feature>
<dbReference type="Gene3D" id="1.20.1740.10">
    <property type="entry name" value="Amino acid/polyamine transporter I"/>
    <property type="match status" value="1"/>
</dbReference>
<feature type="transmembrane region" description="Helical" evidence="5">
    <location>
        <begin position="198"/>
        <end position="217"/>
    </location>
</feature>
<dbReference type="PANTHER" id="PTHR47547">
    <property type="match status" value="1"/>
</dbReference>
<evidence type="ECO:0000256" key="5">
    <source>
        <dbReference type="SAM" id="Phobius"/>
    </source>
</evidence>
<evidence type="ECO:0000313" key="7">
    <source>
        <dbReference type="Proteomes" id="UP000243719"/>
    </source>
</evidence>
<feature type="transmembrane region" description="Helical" evidence="5">
    <location>
        <begin position="38"/>
        <end position="61"/>
    </location>
</feature>
<dbReference type="STRING" id="1770053.SAMN05216551_111172"/>